<dbReference type="Gene3D" id="3.40.720.10">
    <property type="entry name" value="Alkaline Phosphatase, subunit A"/>
    <property type="match status" value="1"/>
</dbReference>
<evidence type="ECO:0000256" key="1">
    <source>
        <dbReference type="ARBA" id="ARBA00004141"/>
    </source>
</evidence>
<dbReference type="EMBL" id="JACHFQ010000002">
    <property type="protein sequence ID" value="MBB5225256.1"/>
    <property type="molecule type" value="Genomic_DNA"/>
</dbReference>
<reference evidence="8 9" key="1">
    <citation type="submission" date="2020-08" db="EMBL/GenBank/DDBJ databases">
        <title>Genomic Encyclopedia of Type Strains, Phase IV (KMG-IV): sequencing the most valuable type-strain genomes for metagenomic binning, comparative biology and taxonomic classification.</title>
        <authorList>
            <person name="Goeker M."/>
        </authorList>
    </citation>
    <scope>NUCLEOTIDE SEQUENCE [LARGE SCALE GENOMIC DNA]</scope>
    <source>
        <strain evidence="8 9">DSM 103462</strain>
    </source>
</reference>
<keyword evidence="3 6" id="KW-1133">Transmembrane helix</keyword>
<dbReference type="InterPro" id="IPR017850">
    <property type="entry name" value="Alkaline_phosphatase_core_sf"/>
</dbReference>
<feature type="transmembrane region" description="Helical" evidence="6">
    <location>
        <begin position="100"/>
        <end position="122"/>
    </location>
</feature>
<dbReference type="GO" id="GO:0051205">
    <property type="term" value="P:protein insertion into membrane"/>
    <property type="evidence" value="ECO:0007669"/>
    <property type="project" value="TreeGrafter"/>
</dbReference>
<proteinExistence type="inferred from homology"/>
<dbReference type="GO" id="GO:0005886">
    <property type="term" value="C:plasma membrane"/>
    <property type="evidence" value="ECO:0007669"/>
    <property type="project" value="TreeGrafter"/>
</dbReference>
<name>A0A7W8LLA9_9SPIR</name>
<organism evidence="8 9">
    <name type="scientific">Treponema ruminis</name>
    <dbReference type="NCBI Taxonomy" id="744515"/>
    <lineage>
        <taxon>Bacteria</taxon>
        <taxon>Pseudomonadati</taxon>
        <taxon>Spirochaetota</taxon>
        <taxon>Spirochaetia</taxon>
        <taxon>Spirochaetales</taxon>
        <taxon>Treponemataceae</taxon>
        <taxon>Treponema</taxon>
    </lineage>
</organism>
<evidence type="ECO:0000256" key="2">
    <source>
        <dbReference type="ARBA" id="ARBA00022692"/>
    </source>
</evidence>
<comment type="caution">
    <text evidence="8">The sequence shown here is derived from an EMBL/GenBank/DDBJ whole genome shotgun (WGS) entry which is preliminary data.</text>
</comment>
<evidence type="ECO:0000256" key="4">
    <source>
        <dbReference type="ARBA" id="ARBA00023136"/>
    </source>
</evidence>
<feature type="transmembrane region" description="Helical" evidence="6">
    <location>
        <begin position="228"/>
        <end position="250"/>
    </location>
</feature>
<keyword evidence="9" id="KW-1185">Reference proteome</keyword>
<keyword evidence="4 6" id="KW-0472">Membrane</keyword>
<evidence type="ECO:0000256" key="6">
    <source>
        <dbReference type="SAM" id="Phobius"/>
    </source>
</evidence>
<feature type="transmembrane region" description="Helical" evidence="6">
    <location>
        <begin position="32"/>
        <end position="50"/>
    </location>
</feature>
<feature type="transmembrane region" description="Helical" evidence="6">
    <location>
        <begin position="298"/>
        <end position="321"/>
    </location>
</feature>
<dbReference type="Pfam" id="PF02096">
    <property type="entry name" value="60KD_IMP"/>
    <property type="match status" value="1"/>
</dbReference>
<dbReference type="InterPro" id="IPR028055">
    <property type="entry name" value="YidC/Oxa/ALB_C"/>
</dbReference>
<sequence>MSYYFYQFFIYPLEFIFDISYEFFFRLFHSPFFALAGVSTLITLLTLPLYNLAEKQSQEERSIQNKMKAQIARIKKTFTGDEQYMMLMAYYSENHYHPIMALRSSIGIIIQIPFFIAAYHFLSNLESLNGQGFFWIKDFSKPDSLYKIGTLQLNVLPVLMTVINIFASSIYTKGFSLKEKMPIYITAIIFLVLLYTSPSGLVIYWTMNNVYSLVKNIINKTKNPLRSFYFLCTTILFITLMYVLFIRSTITDISDLPEKLICLFTFLLVTGIPFFVIKNKTFFRKTLENISIGQKHSFILFLTSIFGLSLLLGLVLPANVISSSPQEFSNILKGFENPVKFVFTSLLFFSGLFGVWCGLFYFLLEKSKRWILSIFSALIFAMGLLDAFVFFTYIGTLTPMLEYVDFNIVEDSYNAFVRKMQFPYFITVVVLFVVFLTLLKKSRLKLLSVFYSIICLSLVGMGVVKIKSINTAYSALEKVQNSQTDTAEQFKLCLSKTGQNVILILCDRAINWYFPYVVEQFPKLEEQYKGFTYFPNTISFSGSTNGGILPIYGGYEYTPKAIFERKRSPNFKEYWNEGTKVIPKIFSDVGLKSYLLDTPTFSDVSSDPKVFADIPNTMAFNGEKLKQQLKQKFFDDRHLSTAVYASMPARFISYSLFLIAPLHIRMPFYDSGEYFCATRTPISSMDDFLTEYAELEYLPNLFSIENNNAGTYCMVYNSTPHHEAFLSSPNYDIPSSTKTGDTGSFSVSSTEEIQTYQVNAATILKLGSFFDYLRKEGVYDNTKIIIVADHGYTRKGPFSAFSFKENNIAGAFNPLLLVKDFNAFYDIQTDNTFMTNADIPYIATQHLFSDGKQAKNPYSNETLHPSRVFPYYVYDYSGRWGGKRFVSFDKVTTKADGFEIYDISNNISFEIGGNIFNQDNWKKIR</sequence>
<dbReference type="InterPro" id="IPR001708">
    <property type="entry name" value="YidC/ALB3/OXA1/COX18"/>
</dbReference>
<feature type="transmembrane region" description="Helical" evidence="6">
    <location>
        <begin position="183"/>
        <end position="207"/>
    </location>
</feature>
<keyword evidence="2 5" id="KW-0812">Transmembrane</keyword>
<dbReference type="PANTHER" id="PTHR12428:SF65">
    <property type="entry name" value="CYTOCHROME C OXIDASE ASSEMBLY PROTEIN COX18, MITOCHONDRIAL"/>
    <property type="match status" value="1"/>
</dbReference>
<evidence type="ECO:0000313" key="9">
    <source>
        <dbReference type="Proteomes" id="UP000518887"/>
    </source>
</evidence>
<feature type="transmembrane region" description="Helical" evidence="6">
    <location>
        <begin position="256"/>
        <end position="277"/>
    </location>
</feature>
<evidence type="ECO:0000259" key="7">
    <source>
        <dbReference type="Pfam" id="PF02096"/>
    </source>
</evidence>
<feature type="domain" description="Membrane insertase YidC/Oxa/ALB C-terminal" evidence="7">
    <location>
        <begin position="39"/>
        <end position="219"/>
    </location>
</feature>
<evidence type="ECO:0000256" key="3">
    <source>
        <dbReference type="ARBA" id="ARBA00022989"/>
    </source>
</evidence>
<evidence type="ECO:0000313" key="8">
    <source>
        <dbReference type="EMBL" id="MBB5225256.1"/>
    </source>
</evidence>
<accession>A0A7W8LLA9</accession>
<gene>
    <name evidence="8" type="ORF">HNP76_000600</name>
</gene>
<dbReference type="AlphaFoldDB" id="A0A7W8LLA9"/>
<dbReference type="NCBIfam" id="TIGR03592">
    <property type="entry name" value="yidC_oxa1_cterm"/>
    <property type="match status" value="1"/>
</dbReference>
<dbReference type="Proteomes" id="UP000518887">
    <property type="component" value="Unassembled WGS sequence"/>
</dbReference>
<feature type="transmembrane region" description="Helical" evidence="6">
    <location>
        <begin position="341"/>
        <end position="363"/>
    </location>
</feature>
<dbReference type="GO" id="GO:0032977">
    <property type="term" value="F:membrane insertase activity"/>
    <property type="evidence" value="ECO:0007669"/>
    <property type="project" value="InterPro"/>
</dbReference>
<feature type="transmembrane region" description="Helical" evidence="6">
    <location>
        <begin position="370"/>
        <end position="394"/>
    </location>
</feature>
<dbReference type="PANTHER" id="PTHR12428">
    <property type="entry name" value="OXA1"/>
    <property type="match status" value="1"/>
</dbReference>
<protein>
    <submittedName>
        <fullName evidence="8">YidC/Oxa1 family membrane protein insertase</fullName>
    </submittedName>
</protein>
<dbReference type="SUPFAM" id="SSF53649">
    <property type="entry name" value="Alkaline phosphatase-like"/>
    <property type="match status" value="1"/>
</dbReference>
<evidence type="ECO:0000256" key="5">
    <source>
        <dbReference type="RuleBase" id="RU003945"/>
    </source>
</evidence>
<feature type="transmembrane region" description="Helical" evidence="6">
    <location>
        <begin position="422"/>
        <end position="439"/>
    </location>
</feature>
<comment type="similarity">
    <text evidence="5">Belongs to the OXA1/ALB3/YidC family.</text>
</comment>
<dbReference type="RefSeq" id="WP_184657362.1">
    <property type="nucleotide sequence ID" value="NZ_CP031518.1"/>
</dbReference>
<comment type="subcellular location">
    <subcellularLocation>
        <location evidence="1 5">Membrane</location>
        <topology evidence="1 5">Multi-pass membrane protein</topology>
    </subcellularLocation>
</comment>
<feature type="transmembrane region" description="Helical" evidence="6">
    <location>
        <begin position="446"/>
        <end position="464"/>
    </location>
</feature>